<evidence type="ECO:0000256" key="11">
    <source>
        <dbReference type="ARBA" id="ARBA00069979"/>
    </source>
</evidence>
<keyword evidence="7" id="KW-0221">Differentiation</keyword>
<accession>A0AAX6PUP2</accession>
<feature type="domain" description="BTB" evidence="12">
    <location>
        <begin position="73"/>
        <end position="140"/>
    </location>
</feature>
<keyword evidence="9" id="KW-0744">Spermatogenesis</keyword>
<dbReference type="GO" id="GO:0005737">
    <property type="term" value="C:cytoplasm"/>
    <property type="evidence" value="ECO:0007669"/>
    <property type="project" value="UniProtKB-SubCell"/>
</dbReference>
<dbReference type="Pfam" id="PF00651">
    <property type="entry name" value="BTB"/>
    <property type="match status" value="1"/>
</dbReference>
<reference evidence="14" key="1">
    <citation type="submission" date="2025-08" db="UniProtKB">
        <authorList>
            <consortium name="RefSeq"/>
        </authorList>
    </citation>
    <scope>IDENTIFICATION</scope>
</reference>
<dbReference type="SUPFAM" id="SSF117281">
    <property type="entry name" value="Kelch motif"/>
    <property type="match status" value="1"/>
</dbReference>
<sequence length="630" mass="71037">MKDAVGKGTDSRLQGPPTLTTCRSAASARCSPGDMDMEGATTSSCFPQPHMERKMSAMTCEIFNELRLEGKLCDVVIKVNGFEFSAHKNILCSCSSYFRALFTSGWNNTEKKVYNIPGVSPDMMKLIIEYAYTRTVPITPDNVEKLLAAADQFNIMGIVRGCCEFLKSKLCLDNCIGICKLTDYYYCPELRQKAYMFILHNFEEMMKVSAEFLELSVTELRDIIEKDELNVKQEDAVFEAILKWISHDPQNRKQYISVLLPKVRLALMHAEYFMNNVKMNDYVKDSEDCKPVIINALKAMYDLNMNGPSNSDFNNPLTRPRLPYAILFAIGGWSGGSPTNAIEAYDTRADRWVNVTCEEESLRAYHGAAYLKGYVYIIGGFDSVDYFNSVKRFDPVCKTWHQVAPMHSRRCYVSVTVLSNFIYAMGGFDGYVRLNTAERYEPETNQWTLIAPMHEQRSDASATTLYSKVYICGGFNGNECLFTAEVYNSESNQWTVIAPMRSRRSGVGGFDGINRLRSAEAYSPVANTWRTIPTMFNPRSNFGIEVVDDLLFVVGGFNGFTTTFNVECYDEKTEEWYDAHDMGIYRSALSCCVVPGLANVGEYTACREHLPGLAQRDEVKHSASTSTLPV</sequence>
<dbReference type="InterPro" id="IPR015915">
    <property type="entry name" value="Kelch-typ_b-propeller"/>
</dbReference>
<protein>
    <recommendedName>
        <fullName evidence="11">Kelch-like protein 10</fullName>
    </recommendedName>
</protein>
<comment type="subcellular location">
    <subcellularLocation>
        <location evidence="1">Cytoplasm</location>
    </subcellularLocation>
</comment>
<gene>
    <name evidence="14" type="primary">Klhl10</name>
</gene>
<dbReference type="InterPro" id="IPR011705">
    <property type="entry name" value="BACK"/>
</dbReference>
<evidence type="ECO:0000256" key="2">
    <source>
        <dbReference type="ARBA" id="ARBA00004906"/>
    </source>
</evidence>
<dbReference type="Gene3D" id="1.25.40.420">
    <property type="match status" value="1"/>
</dbReference>
<keyword evidence="3" id="KW-0880">Kelch repeat</keyword>
<dbReference type="FunFam" id="2.120.10.80:FF:000041">
    <property type="entry name" value="kelch-like protein 10 isoform X2"/>
    <property type="match status" value="1"/>
</dbReference>
<keyword evidence="4" id="KW-0963">Cytoplasm</keyword>
<evidence type="ECO:0000313" key="13">
    <source>
        <dbReference type="Proteomes" id="UP000694906"/>
    </source>
</evidence>
<organism evidence="13 14">
    <name type="scientific">Heterocephalus glaber</name>
    <name type="common">Naked mole rat</name>
    <dbReference type="NCBI Taxonomy" id="10181"/>
    <lineage>
        <taxon>Eukaryota</taxon>
        <taxon>Metazoa</taxon>
        <taxon>Chordata</taxon>
        <taxon>Craniata</taxon>
        <taxon>Vertebrata</taxon>
        <taxon>Euteleostomi</taxon>
        <taxon>Mammalia</taxon>
        <taxon>Eutheria</taxon>
        <taxon>Euarchontoglires</taxon>
        <taxon>Glires</taxon>
        <taxon>Rodentia</taxon>
        <taxon>Hystricomorpha</taxon>
        <taxon>Bathyergidae</taxon>
        <taxon>Heterocephalus</taxon>
    </lineage>
</organism>
<dbReference type="SMART" id="SM00875">
    <property type="entry name" value="BACK"/>
    <property type="match status" value="1"/>
</dbReference>
<evidence type="ECO:0000256" key="1">
    <source>
        <dbReference type="ARBA" id="ARBA00004496"/>
    </source>
</evidence>
<evidence type="ECO:0000259" key="12">
    <source>
        <dbReference type="PROSITE" id="PS50097"/>
    </source>
</evidence>
<evidence type="ECO:0000256" key="9">
    <source>
        <dbReference type="ARBA" id="ARBA00022871"/>
    </source>
</evidence>
<dbReference type="Proteomes" id="UP000694906">
    <property type="component" value="Unplaced"/>
</dbReference>
<dbReference type="Pfam" id="PF07707">
    <property type="entry name" value="BACK"/>
    <property type="match status" value="1"/>
</dbReference>
<dbReference type="Pfam" id="PF01344">
    <property type="entry name" value="Kelch_1"/>
    <property type="match status" value="6"/>
</dbReference>
<dbReference type="GO" id="GO:0030154">
    <property type="term" value="P:cell differentiation"/>
    <property type="evidence" value="ECO:0007669"/>
    <property type="project" value="UniProtKB-KW"/>
</dbReference>
<dbReference type="GeneID" id="101703895"/>
<evidence type="ECO:0000256" key="6">
    <source>
        <dbReference type="ARBA" id="ARBA00022737"/>
    </source>
</evidence>
<dbReference type="SMART" id="SM00612">
    <property type="entry name" value="Kelch"/>
    <property type="match status" value="6"/>
</dbReference>
<evidence type="ECO:0000256" key="8">
    <source>
        <dbReference type="ARBA" id="ARBA00022786"/>
    </source>
</evidence>
<dbReference type="PRINTS" id="PR00501">
    <property type="entry name" value="KELCHREPEAT"/>
</dbReference>
<keyword evidence="6" id="KW-0677">Repeat</keyword>
<dbReference type="InterPro" id="IPR006652">
    <property type="entry name" value="Kelch_1"/>
</dbReference>
<proteinExistence type="predicted"/>
<dbReference type="GO" id="GO:0007283">
    <property type="term" value="P:spermatogenesis"/>
    <property type="evidence" value="ECO:0007669"/>
    <property type="project" value="UniProtKB-KW"/>
</dbReference>
<dbReference type="Gene3D" id="3.30.710.10">
    <property type="entry name" value="Potassium Channel Kv1.1, Chain A"/>
    <property type="match status" value="1"/>
</dbReference>
<evidence type="ECO:0000256" key="10">
    <source>
        <dbReference type="ARBA" id="ARBA00064862"/>
    </source>
</evidence>
<dbReference type="FunFam" id="1.25.40.420:FF:000001">
    <property type="entry name" value="Kelch-like family member 12"/>
    <property type="match status" value="1"/>
</dbReference>
<dbReference type="FunFam" id="3.30.710.10:FF:000101">
    <property type="entry name" value="kelch-like protein 10 isoform X1"/>
    <property type="match status" value="1"/>
</dbReference>
<evidence type="ECO:0000313" key="14">
    <source>
        <dbReference type="RefSeq" id="XP_004859441.1"/>
    </source>
</evidence>
<dbReference type="PIRSF" id="PIRSF037037">
    <property type="entry name" value="Kelch-like_protein_gigaxonin"/>
    <property type="match status" value="1"/>
</dbReference>
<dbReference type="AlphaFoldDB" id="A0AAX6PUP2"/>
<keyword evidence="5" id="KW-0597">Phosphoprotein</keyword>
<dbReference type="CDD" id="cd18450">
    <property type="entry name" value="BACK_KLHL10"/>
    <property type="match status" value="1"/>
</dbReference>
<keyword evidence="8" id="KW-0833">Ubl conjugation pathway</keyword>
<keyword evidence="13" id="KW-1185">Reference proteome</keyword>
<dbReference type="PANTHER" id="PTHR45632:SF3">
    <property type="entry name" value="KELCH-LIKE PROTEIN 32"/>
    <property type="match status" value="1"/>
</dbReference>
<evidence type="ECO:0000256" key="7">
    <source>
        <dbReference type="ARBA" id="ARBA00022782"/>
    </source>
</evidence>
<dbReference type="SMART" id="SM00225">
    <property type="entry name" value="BTB"/>
    <property type="match status" value="1"/>
</dbReference>
<dbReference type="Gene3D" id="2.120.10.80">
    <property type="entry name" value="Kelch-type beta propeller"/>
    <property type="match status" value="2"/>
</dbReference>
<comment type="subunit">
    <text evidence="10">Self-associates. Interacts with CUL3; indicative for the participation in an E3 ubiquitin ligase complex.</text>
</comment>
<dbReference type="CTD" id="317719"/>
<dbReference type="PANTHER" id="PTHR45632">
    <property type="entry name" value="LD33804P"/>
    <property type="match status" value="1"/>
</dbReference>
<evidence type="ECO:0000256" key="4">
    <source>
        <dbReference type="ARBA" id="ARBA00022490"/>
    </source>
</evidence>
<dbReference type="CDD" id="cd18240">
    <property type="entry name" value="BTB_POZ_KLHL10"/>
    <property type="match status" value="1"/>
</dbReference>
<dbReference type="PROSITE" id="PS50097">
    <property type="entry name" value="BTB"/>
    <property type="match status" value="1"/>
</dbReference>
<evidence type="ECO:0000256" key="3">
    <source>
        <dbReference type="ARBA" id="ARBA00022441"/>
    </source>
</evidence>
<evidence type="ECO:0000256" key="5">
    <source>
        <dbReference type="ARBA" id="ARBA00022553"/>
    </source>
</evidence>
<name>A0AAX6PUP2_HETGA</name>
<dbReference type="SUPFAM" id="SSF54695">
    <property type="entry name" value="POZ domain"/>
    <property type="match status" value="1"/>
</dbReference>
<dbReference type="InterPro" id="IPR030608">
    <property type="entry name" value="KLHL10_BTB/POZ"/>
</dbReference>
<dbReference type="InterPro" id="IPR000210">
    <property type="entry name" value="BTB/POZ_dom"/>
</dbReference>
<dbReference type="InterPro" id="IPR017096">
    <property type="entry name" value="BTB-kelch_protein"/>
</dbReference>
<dbReference type="InterPro" id="IPR011333">
    <property type="entry name" value="SKP1/BTB/POZ_sf"/>
</dbReference>
<dbReference type="RefSeq" id="XP_004859441.1">
    <property type="nucleotide sequence ID" value="XM_004859384.3"/>
</dbReference>
<comment type="pathway">
    <text evidence="2">Protein modification; protein ubiquitination.</text>
</comment>